<evidence type="ECO:0000313" key="2">
    <source>
        <dbReference type="EMBL" id="MDT7845987.1"/>
    </source>
</evidence>
<feature type="transmembrane region" description="Helical" evidence="1">
    <location>
        <begin position="162"/>
        <end position="184"/>
    </location>
</feature>
<evidence type="ECO:0000313" key="3">
    <source>
        <dbReference type="Proteomes" id="UP001257948"/>
    </source>
</evidence>
<proteinExistence type="predicted"/>
<evidence type="ECO:0008006" key="4">
    <source>
        <dbReference type="Google" id="ProtNLM"/>
    </source>
</evidence>
<gene>
    <name evidence="2" type="ORF">RQC66_35265</name>
</gene>
<feature type="transmembrane region" description="Helical" evidence="1">
    <location>
        <begin position="119"/>
        <end position="142"/>
    </location>
</feature>
<reference evidence="3" key="1">
    <citation type="submission" date="2023-07" db="EMBL/GenBank/DDBJ databases">
        <title>Draft genome sequence of the endophytic actinobacterium Streptomyces justiciae WPN32, a potential antibiotic producer.</title>
        <authorList>
            <person name="Yasawong M."/>
            <person name="Pana W."/>
            <person name="Ganta P."/>
            <person name="Santapan N."/>
            <person name="Songngamsuk T."/>
            <person name="Phatcharaharikarn M."/>
            <person name="Kerdtoob S."/>
            <person name="Nantapong N."/>
        </authorList>
    </citation>
    <scope>NUCLEOTIDE SEQUENCE [LARGE SCALE GENOMIC DNA]</scope>
    <source>
        <strain evidence="3">WPN32</strain>
    </source>
</reference>
<keyword evidence="3" id="KW-1185">Reference proteome</keyword>
<organism evidence="2 3">
    <name type="scientific">Streptomyces justiciae</name>
    <dbReference type="NCBI Taxonomy" id="2780140"/>
    <lineage>
        <taxon>Bacteria</taxon>
        <taxon>Bacillati</taxon>
        <taxon>Actinomycetota</taxon>
        <taxon>Actinomycetes</taxon>
        <taxon>Kitasatosporales</taxon>
        <taxon>Streptomycetaceae</taxon>
        <taxon>Streptomyces</taxon>
    </lineage>
</organism>
<keyword evidence="1" id="KW-0472">Membrane</keyword>
<keyword evidence="1" id="KW-1133">Transmembrane helix</keyword>
<feature type="transmembrane region" description="Helical" evidence="1">
    <location>
        <begin position="191"/>
        <end position="209"/>
    </location>
</feature>
<comment type="caution">
    <text evidence="2">The sequence shown here is derived from an EMBL/GenBank/DDBJ whole genome shotgun (WGS) entry which is preliminary data.</text>
</comment>
<accession>A0ABU3M3C4</accession>
<dbReference type="EMBL" id="JAVTLL010000030">
    <property type="protein sequence ID" value="MDT7845987.1"/>
    <property type="molecule type" value="Genomic_DNA"/>
</dbReference>
<evidence type="ECO:0000256" key="1">
    <source>
        <dbReference type="SAM" id="Phobius"/>
    </source>
</evidence>
<feature type="transmembrane region" description="Helical" evidence="1">
    <location>
        <begin position="260"/>
        <end position="278"/>
    </location>
</feature>
<keyword evidence="1" id="KW-0812">Transmembrane</keyword>
<protein>
    <recommendedName>
        <fullName evidence="4">ABC transporter permease</fullName>
    </recommendedName>
</protein>
<sequence>MSTLAVRSTLRLHRPAALAWALALAAATAYLIRLHALADEARKGISACAVPAQDGLPLCSAVEAITADATYSDGIALVTGCLALLMFPVAAWAGAVVGRELETGTAQLAWTQSTPPARWLATRLTVPATLLTAGTATVVLLNNWARGDDNPNLVGDWYYSDVFIGTGPAAVAHALAGLALGTLAGLLTGRALAGAGVALAACLVLHNAVDLFRADLWPTLTHVGAFEPPRSYYQVDWSADETRLTFHPASHYWPLQYVETGVLLALAAAGTAAAFVLLRRRTA</sequence>
<name>A0ABU3M3C4_9ACTN</name>
<dbReference type="RefSeq" id="WP_314206422.1">
    <property type="nucleotide sequence ID" value="NZ_JAVTLL010000030.1"/>
</dbReference>
<dbReference type="Proteomes" id="UP001257948">
    <property type="component" value="Unassembled WGS sequence"/>
</dbReference>
<feature type="transmembrane region" description="Helical" evidence="1">
    <location>
        <begin position="75"/>
        <end position="98"/>
    </location>
</feature>